<dbReference type="GO" id="GO:0042953">
    <property type="term" value="P:lipoprotein transport"/>
    <property type="evidence" value="ECO:0007669"/>
    <property type="project" value="InterPro"/>
</dbReference>
<evidence type="ECO:0000256" key="2">
    <source>
        <dbReference type="ARBA" id="ARBA00005236"/>
    </source>
</evidence>
<evidence type="ECO:0000313" key="11">
    <source>
        <dbReference type="EMBL" id="PIE83607.1"/>
    </source>
</evidence>
<dbReference type="PANTHER" id="PTHR30489">
    <property type="entry name" value="LIPOPROTEIN-RELEASING SYSTEM TRANSMEMBRANE PROTEIN LOLE"/>
    <property type="match status" value="1"/>
</dbReference>
<name>A0A2G6PGD0_9GAMM</name>
<evidence type="ECO:0000256" key="8">
    <source>
        <dbReference type="SAM" id="Phobius"/>
    </source>
</evidence>
<keyword evidence="6 8" id="KW-1133">Transmembrane helix</keyword>
<feature type="transmembrane region" description="Helical" evidence="8">
    <location>
        <begin position="317"/>
        <end position="338"/>
    </location>
</feature>
<dbReference type="EMBL" id="PDTV01000004">
    <property type="protein sequence ID" value="PIE83607.1"/>
    <property type="molecule type" value="Genomic_DNA"/>
</dbReference>
<comment type="similarity">
    <text evidence="2">Belongs to the ABC-4 integral membrane protein family. LolC/E subfamily.</text>
</comment>
<dbReference type="Pfam" id="PF02687">
    <property type="entry name" value="FtsX"/>
    <property type="match status" value="1"/>
</dbReference>
<dbReference type="AlphaFoldDB" id="A0A2G6PGD0"/>
<evidence type="ECO:0000256" key="4">
    <source>
        <dbReference type="ARBA" id="ARBA00022475"/>
    </source>
</evidence>
<protein>
    <submittedName>
        <fullName evidence="11">Lipoprotein-releasing system transmembrane subunit LolC</fullName>
    </submittedName>
</protein>
<feature type="domain" description="MacB-like periplasmic core" evidence="10">
    <location>
        <begin position="27"/>
        <end position="220"/>
    </location>
</feature>
<organism evidence="11 12">
    <name type="scientific">Candidatus Contendibacter odensensis</name>
    <dbReference type="NCBI Taxonomy" id="1400860"/>
    <lineage>
        <taxon>Bacteria</taxon>
        <taxon>Pseudomonadati</taxon>
        <taxon>Pseudomonadota</taxon>
        <taxon>Gammaproteobacteria</taxon>
        <taxon>Candidatus Competibacteraceae</taxon>
        <taxon>Candidatus Contendibacter</taxon>
    </lineage>
</organism>
<dbReference type="InterPro" id="IPR025857">
    <property type="entry name" value="MacB_PCD"/>
</dbReference>
<feature type="domain" description="ABC3 transporter permease C-terminal" evidence="9">
    <location>
        <begin position="276"/>
        <end position="406"/>
    </location>
</feature>
<sequence>MFRPLELFIGLRYTRAKRRNHFISFISFSSMLGIALGITALITVLSVMNGFQEEVRNRILAMTPHATVSRWNGLLEDWQAVRGQILENSRVLGGTPYIRGEAMLNNASLVSGALIQGILPEEEQKVSKIGSKMIYGSLDDLRPGEFGIILGKALANILGVVMGDKVTVITPQANVTPAGLLPRLKRFEVIGIFNAGMYEYDRGLALVHIADAGRLFQFPEGAVHGVRLKLNDLFQAPWLARELSNHLPDGYMIRDWTQDHVSYFRAVRIEKTAMFVILTLIVAVAAFNIVSMLIMVVTDKQSDIAILRTLGATPLSIMGIFIIQGITIGLIGTLLGLIGGVSLAMNINVVVPFIEGLFGIKILSPEVYLISDFPSQVQWGDVSAVGLLAFGLAALATLYPAWRAACTQPAEALRYE</sequence>
<evidence type="ECO:0000313" key="12">
    <source>
        <dbReference type="Proteomes" id="UP000229278"/>
    </source>
</evidence>
<gene>
    <name evidence="11" type="ORF">CSA09_01845</name>
</gene>
<evidence type="ECO:0000256" key="1">
    <source>
        <dbReference type="ARBA" id="ARBA00004651"/>
    </source>
</evidence>
<dbReference type="PANTHER" id="PTHR30489:SF0">
    <property type="entry name" value="LIPOPROTEIN-RELEASING SYSTEM TRANSMEMBRANE PROTEIN LOLE"/>
    <property type="match status" value="1"/>
</dbReference>
<comment type="caution">
    <text evidence="11">The sequence shown here is derived from an EMBL/GenBank/DDBJ whole genome shotgun (WGS) entry which is preliminary data.</text>
</comment>
<evidence type="ECO:0000256" key="5">
    <source>
        <dbReference type="ARBA" id="ARBA00022692"/>
    </source>
</evidence>
<keyword evidence="11" id="KW-0449">Lipoprotein</keyword>
<dbReference type="GO" id="GO:0098797">
    <property type="term" value="C:plasma membrane protein complex"/>
    <property type="evidence" value="ECO:0007669"/>
    <property type="project" value="TreeGrafter"/>
</dbReference>
<keyword evidence="4" id="KW-1003">Cell membrane</keyword>
<accession>A0A2G6PGD0</accession>
<feature type="transmembrane region" description="Helical" evidence="8">
    <location>
        <begin position="384"/>
        <end position="402"/>
    </location>
</feature>
<dbReference type="NCBIfam" id="TIGR02212">
    <property type="entry name" value="lolCE"/>
    <property type="match status" value="1"/>
</dbReference>
<evidence type="ECO:0000256" key="7">
    <source>
        <dbReference type="ARBA" id="ARBA00023136"/>
    </source>
</evidence>
<keyword evidence="5 8" id="KW-0812">Transmembrane</keyword>
<keyword evidence="3" id="KW-0813">Transport</keyword>
<dbReference type="Proteomes" id="UP000229278">
    <property type="component" value="Unassembled WGS sequence"/>
</dbReference>
<feature type="transmembrane region" description="Helical" evidence="8">
    <location>
        <begin position="345"/>
        <end position="364"/>
    </location>
</feature>
<proteinExistence type="inferred from homology"/>
<dbReference type="InterPro" id="IPR011925">
    <property type="entry name" value="LolCE_TM"/>
</dbReference>
<evidence type="ECO:0000259" key="9">
    <source>
        <dbReference type="Pfam" id="PF02687"/>
    </source>
</evidence>
<evidence type="ECO:0000259" key="10">
    <source>
        <dbReference type="Pfam" id="PF12704"/>
    </source>
</evidence>
<feature type="transmembrane region" description="Helical" evidence="8">
    <location>
        <begin position="273"/>
        <end position="297"/>
    </location>
</feature>
<dbReference type="InterPro" id="IPR051447">
    <property type="entry name" value="Lipoprotein-release_system"/>
</dbReference>
<reference evidence="11 12" key="1">
    <citation type="submission" date="2017-10" db="EMBL/GenBank/DDBJ databases">
        <title>Novel microbial diversity and functional potential in the marine mammal oral microbiome.</title>
        <authorList>
            <person name="Dudek N.K."/>
            <person name="Sun C.L."/>
            <person name="Burstein D."/>
            <person name="Kantor R.S."/>
            <person name="Aliaga Goltsman D.S."/>
            <person name="Bik E.M."/>
            <person name="Thomas B.C."/>
            <person name="Banfield J.F."/>
            <person name="Relman D.A."/>
        </authorList>
    </citation>
    <scope>NUCLEOTIDE SEQUENCE [LARGE SCALE GENOMIC DNA]</scope>
    <source>
        <strain evidence="11">DOLJORAL78_50_517</strain>
    </source>
</reference>
<dbReference type="Pfam" id="PF12704">
    <property type="entry name" value="MacB_PCD"/>
    <property type="match status" value="1"/>
</dbReference>
<feature type="transmembrane region" description="Helical" evidence="8">
    <location>
        <begin position="22"/>
        <end position="48"/>
    </location>
</feature>
<comment type="subcellular location">
    <subcellularLocation>
        <location evidence="1">Cell membrane</location>
        <topology evidence="1">Multi-pass membrane protein</topology>
    </subcellularLocation>
</comment>
<dbReference type="GO" id="GO:0044874">
    <property type="term" value="P:lipoprotein localization to outer membrane"/>
    <property type="evidence" value="ECO:0007669"/>
    <property type="project" value="TreeGrafter"/>
</dbReference>
<evidence type="ECO:0000256" key="6">
    <source>
        <dbReference type="ARBA" id="ARBA00022989"/>
    </source>
</evidence>
<evidence type="ECO:0000256" key="3">
    <source>
        <dbReference type="ARBA" id="ARBA00022448"/>
    </source>
</evidence>
<keyword evidence="7 8" id="KW-0472">Membrane</keyword>
<dbReference type="InterPro" id="IPR003838">
    <property type="entry name" value="ABC3_permease_C"/>
</dbReference>